<accession>A0AAE6M9C1</accession>
<name>A0AAE6M9C1_TREPH</name>
<dbReference type="EMBL" id="CP042817">
    <property type="protein sequence ID" value="QEJ99479.1"/>
    <property type="molecule type" value="Genomic_DNA"/>
</dbReference>
<protein>
    <submittedName>
        <fullName evidence="1">Uncharacterized protein</fullName>
    </submittedName>
</protein>
<dbReference type="AlphaFoldDB" id="A0AAE6M9C1"/>
<dbReference type="Proteomes" id="UP000323594">
    <property type="component" value="Chromosome"/>
</dbReference>
<dbReference type="RefSeq" id="WP_148879371.1">
    <property type="nucleotide sequence ID" value="NZ_CP042813.1"/>
</dbReference>
<sequence>MAFTFEEWEKGYCDDRPIEPCCASENPELWAEIVDYAEDKLKEAFDAGYQSCREKYSWHFLKDGYFPPREDREYLFYLGAKHVQGFVDSDTWKNKKNNRYVIAWAEFEYPESF</sequence>
<organism evidence="1 2">
    <name type="scientific">Treponema phagedenis</name>
    <dbReference type="NCBI Taxonomy" id="162"/>
    <lineage>
        <taxon>Bacteria</taxon>
        <taxon>Pseudomonadati</taxon>
        <taxon>Spirochaetota</taxon>
        <taxon>Spirochaetia</taxon>
        <taxon>Spirochaetales</taxon>
        <taxon>Treponemataceae</taxon>
        <taxon>Treponema</taxon>
    </lineage>
</organism>
<reference evidence="1 2" key="1">
    <citation type="submission" date="2019-08" db="EMBL/GenBank/DDBJ databases">
        <authorList>
            <person name="Kuhnert P."/>
        </authorList>
    </citation>
    <scope>NUCLEOTIDE SEQUENCE [LARGE SCALE GENOMIC DNA]</scope>
    <source>
        <strain evidence="1 2">B36.5</strain>
    </source>
</reference>
<gene>
    <name evidence="1" type="ORF">FUT82_16750</name>
</gene>
<evidence type="ECO:0000313" key="1">
    <source>
        <dbReference type="EMBL" id="QEJ99479.1"/>
    </source>
</evidence>
<evidence type="ECO:0000313" key="2">
    <source>
        <dbReference type="Proteomes" id="UP000323594"/>
    </source>
</evidence>
<proteinExistence type="predicted"/>